<evidence type="ECO:0000313" key="2">
    <source>
        <dbReference type="EMBL" id="KAK4296166.1"/>
    </source>
</evidence>
<evidence type="ECO:0000313" key="3">
    <source>
        <dbReference type="Proteomes" id="UP001292094"/>
    </source>
</evidence>
<proteinExistence type="predicted"/>
<dbReference type="AlphaFoldDB" id="A0AAE1TSS1"/>
<evidence type="ECO:0000256" key="1">
    <source>
        <dbReference type="SAM" id="SignalP"/>
    </source>
</evidence>
<feature type="signal peptide" evidence="1">
    <location>
        <begin position="1"/>
        <end position="15"/>
    </location>
</feature>
<keyword evidence="1" id="KW-0732">Signal</keyword>
<name>A0AAE1TSS1_9EUCA</name>
<comment type="caution">
    <text evidence="2">The sequence shown here is derived from an EMBL/GenBank/DDBJ whole genome shotgun (WGS) entry which is preliminary data.</text>
</comment>
<dbReference type="Proteomes" id="UP001292094">
    <property type="component" value="Unassembled WGS sequence"/>
</dbReference>
<accession>A0AAE1TSS1</accession>
<feature type="chain" id="PRO_5041901972" evidence="1">
    <location>
        <begin position="16"/>
        <end position="142"/>
    </location>
</feature>
<gene>
    <name evidence="2" type="ORF">Pmani_031327</name>
</gene>
<dbReference type="EMBL" id="JAWZYT010003913">
    <property type="protein sequence ID" value="KAK4296166.1"/>
    <property type="molecule type" value="Genomic_DNA"/>
</dbReference>
<organism evidence="2 3">
    <name type="scientific">Petrolisthes manimaculis</name>
    <dbReference type="NCBI Taxonomy" id="1843537"/>
    <lineage>
        <taxon>Eukaryota</taxon>
        <taxon>Metazoa</taxon>
        <taxon>Ecdysozoa</taxon>
        <taxon>Arthropoda</taxon>
        <taxon>Crustacea</taxon>
        <taxon>Multicrustacea</taxon>
        <taxon>Malacostraca</taxon>
        <taxon>Eumalacostraca</taxon>
        <taxon>Eucarida</taxon>
        <taxon>Decapoda</taxon>
        <taxon>Pleocyemata</taxon>
        <taxon>Anomura</taxon>
        <taxon>Galatheoidea</taxon>
        <taxon>Porcellanidae</taxon>
        <taxon>Petrolisthes</taxon>
    </lineage>
</organism>
<protein>
    <submittedName>
        <fullName evidence="2">Uncharacterized protein</fullName>
    </submittedName>
</protein>
<reference evidence="2" key="1">
    <citation type="submission" date="2023-11" db="EMBL/GenBank/DDBJ databases">
        <title>Genome assemblies of two species of porcelain crab, Petrolisthes cinctipes and Petrolisthes manimaculis (Anomura: Porcellanidae).</title>
        <authorList>
            <person name="Angst P."/>
        </authorList>
    </citation>
    <scope>NUCLEOTIDE SEQUENCE</scope>
    <source>
        <strain evidence="2">PB745_02</strain>
        <tissue evidence="2">Gill</tissue>
    </source>
</reference>
<sequence>MKVFVILCVVGVSVAQQIAAGTGTAATATATATGTAGPQLPAVCLGNGLGGVQGGLGGQQAALGGVQTQPINWGPKVYGRGANNINAIPPQIFQMCNALRFVNSRPNVLIRLSLVGEIEITDQFGQETEIRDALGRELEFEF</sequence>
<keyword evidence="3" id="KW-1185">Reference proteome</keyword>